<protein>
    <submittedName>
        <fullName evidence="1">Uncharacterized protein</fullName>
    </submittedName>
</protein>
<organism evidence="1 2">
    <name type="scientific">Euplotes crassus</name>
    <dbReference type="NCBI Taxonomy" id="5936"/>
    <lineage>
        <taxon>Eukaryota</taxon>
        <taxon>Sar</taxon>
        <taxon>Alveolata</taxon>
        <taxon>Ciliophora</taxon>
        <taxon>Intramacronucleata</taxon>
        <taxon>Spirotrichea</taxon>
        <taxon>Hypotrichia</taxon>
        <taxon>Euplotida</taxon>
        <taxon>Euplotidae</taxon>
        <taxon>Moneuplotes</taxon>
    </lineage>
</organism>
<comment type="caution">
    <text evidence="1">The sequence shown here is derived from an EMBL/GenBank/DDBJ whole genome shotgun (WGS) entry which is preliminary data.</text>
</comment>
<keyword evidence="2" id="KW-1185">Reference proteome</keyword>
<dbReference type="Proteomes" id="UP001295684">
    <property type="component" value="Unassembled WGS sequence"/>
</dbReference>
<gene>
    <name evidence="1" type="ORF">ECRASSUSDP1_LOCUS12963</name>
</gene>
<proteinExistence type="predicted"/>
<dbReference type="EMBL" id="CAMPGE010012884">
    <property type="protein sequence ID" value="CAI2371638.1"/>
    <property type="molecule type" value="Genomic_DNA"/>
</dbReference>
<evidence type="ECO:0000313" key="2">
    <source>
        <dbReference type="Proteomes" id="UP001295684"/>
    </source>
</evidence>
<name>A0AAD1XGC2_EUPCR</name>
<dbReference type="AlphaFoldDB" id="A0AAD1XGC2"/>
<evidence type="ECO:0000313" key="1">
    <source>
        <dbReference type="EMBL" id="CAI2371638.1"/>
    </source>
</evidence>
<reference evidence="1" key="1">
    <citation type="submission" date="2023-07" db="EMBL/GenBank/DDBJ databases">
        <authorList>
            <consortium name="AG Swart"/>
            <person name="Singh M."/>
            <person name="Singh A."/>
            <person name="Seah K."/>
            <person name="Emmerich C."/>
        </authorList>
    </citation>
    <scope>NUCLEOTIDE SEQUENCE</scope>
    <source>
        <strain evidence="1">DP1</strain>
    </source>
</reference>
<accession>A0AAD1XGC2</accession>
<sequence length="267" mass="30760">MIPLQVEAFSAVKEEKVILEESNKIGRMLANSSYYNSFKAELEDGDSSSVANFEDEIVSSNLSFYFQDNRGYIKKTPFIDSFSFNKLICIGMKRQDKYIDKMLNSCFPCSVNKLRILALNISCASISSYLHQLARISCRVQKDIYLTQFQMNLPQLKRFISAFKHTKKICFRFCEFGIFVPPDFSKSLKGTKIQYLNFTGCNFIKSTDLKTNQEGFENLIQGLSSSDFLLSIREILTLYCQIDMSQVKSILDKHKLKWFKKSDPSLP</sequence>